<keyword evidence="3" id="KW-1185">Reference proteome</keyword>
<feature type="compositionally biased region" description="Basic and acidic residues" evidence="1">
    <location>
        <begin position="1510"/>
        <end position="1520"/>
    </location>
</feature>
<accession>A0AAE1L9S8</accession>
<feature type="compositionally biased region" description="Polar residues" evidence="1">
    <location>
        <begin position="1621"/>
        <end position="1632"/>
    </location>
</feature>
<feature type="compositionally biased region" description="Polar residues" evidence="1">
    <location>
        <begin position="192"/>
        <end position="201"/>
    </location>
</feature>
<feature type="compositionally biased region" description="Polar residues" evidence="1">
    <location>
        <begin position="566"/>
        <end position="583"/>
    </location>
</feature>
<sequence>MPASPWRSKRREDLRKRLEEAVTKEVSVIKVGYNFLPADQLRGKALANLGIPSSLGGKINWNRIGPNFSFQINPTRALQYVVPSYDRPRKFFKSRLPRGREEQQADVGPKLIRRQPQPAAAAATARKDPVSAASGKTRDTVRKVNTSKTATREESSKEVPAAPPAAVSGRRRPSKRVLFREESEDKGPSVTPVDTPSSAAQSRVRDGAGAGAAASAHPLAEAFEPPSSPEDLNQARSRPITLGILGTKQKKPSKTTRDAMVAKAQEMTKKLLQRGRSKSPRARAAVEQEEAAALAAQHCEEGDNTRHDTHAPVGDRTWTSAPGDEARPAELAAEPDRGRRPDQTEDAPPPAESEQPEQEHAPLAEQQTNYRDSANVEDEFSAPAPAAGQQRCDAVDFTMTFRKTAGPPPSPSPATPRERPMKRKSLSLAKKKRLSRGALDAADENSPTAAKRSRAALSDPRSPRSPRSPRTPRTPRSTVLSQKQPSSARPSPTLLRSPDICSAKTILRSASPSPTRTPIISHGTAQPGVPLQTSSPIIRPSFRKPTKIRVRRSQNAEARPPRDITTRPQNASHAEGSPATSSPAPLDANDSDSSDVIRPSQYVHAPAIASPAPLDANDSDSSDVIRPSQYVHAPATASPAPLNANDSDSSDVIRPSQYVHAPATSSPAPLNANDSDSSDVIRPSQYVHAPATSSPAPLNANDSDSSDVIRPSQYVHAPATSSPVPLDANDSDLSDVIQPSQYVHASATVPTPLDPNDSDSSEAIQALEHADEPTTPALKPSDSNDSDSSDFIKPSEFVHISPTPASQRPEPSDSNDSDSSDFIKPSQFVHMSPTPASQRPDDSDAADVIQPSQYFPAVLTKRSPLDKLGSSSPAGRSPAVPSGGRRRREGSSSGTGPSQLSDQQRRERERLARQLFEAGDTEAEEQDGGRGEDDEMSNRTPTVEDLAGTSVGGLSRMSVGRVSPEGLQGAAQHVSLREAAERALLARGSAAASRVVSGPSSGAASRTPSSRRGSGRGSSFSSPRRRAEEARIKAVASDSDSEETLRARERARRSRRSRELIRRNSPGEVREAHVEHQGEAAVAAVAARRKISQAEVSVRVLPGRRGDRPVIAPTPPVYNSSSDGGASSVRWSVSVASISIPCGTRLYQPPQVPEAPPPQKYYDSTASELDEAPQTQARRPTPLFSPPLVRRPPSSTTATTTTTTEGSTVLESIAESVQQSSEAASSEPGPEGASSVSRFSSVSHPEHFADAGIAPRPPGPRWSRSVESIPLNKAGGQEAGSAPRPPGPRWSRTLDSIALPLNKAGGQEAGSAPRPPGPRWSRSVDSIPLPLNKAGGKEAESAPRPPGPRWSRTVDSIPLNKAGGQEAESAPRPPGPRWSRTVDSIPLNKAGGQEAESAPCPPGSRWSRTVDSIPLPLNKAGGQEAESAPRPPGPRWSRSIESILLTAGSGQERYETVATPVPGRRQSQESFRPSHTLSTWQTPELHRADTVETRTPSSQRIPSSAFTPRGRLEESSKNESDLDLDLGSDVELDFDDLEDDTDEESVAPTPTAGHRAPTTRTPGRAPPRTRYNPDRGDTAPRNLFETPRRQLEQVMNPKRIHMSSAGRLTSPPPQDPRDESLSSTQPLSASTQRTHREFLIPGECITPKPRKEGEPSEHARMDAYARALLKWRTSKTTQEVGGLPAVTALTLHRNGNGHDGGKRLAFGNLNKIR</sequence>
<organism evidence="2 3">
    <name type="scientific">Frankliniella fusca</name>
    <dbReference type="NCBI Taxonomy" id="407009"/>
    <lineage>
        <taxon>Eukaryota</taxon>
        <taxon>Metazoa</taxon>
        <taxon>Ecdysozoa</taxon>
        <taxon>Arthropoda</taxon>
        <taxon>Hexapoda</taxon>
        <taxon>Insecta</taxon>
        <taxon>Pterygota</taxon>
        <taxon>Neoptera</taxon>
        <taxon>Paraneoptera</taxon>
        <taxon>Thysanoptera</taxon>
        <taxon>Terebrantia</taxon>
        <taxon>Thripoidea</taxon>
        <taxon>Thripidae</taxon>
        <taxon>Frankliniella</taxon>
    </lineage>
</organism>
<feature type="compositionally biased region" description="Polar residues" evidence="1">
    <location>
        <begin position="663"/>
        <end position="675"/>
    </location>
</feature>
<evidence type="ECO:0000313" key="2">
    <source>
        <dbReference type="EMBL" id="KAK3911044.1"/>
    </source>
</evidence>
<feature type="compositionally biased region" description="Basic and acidic residues" evidence="1">
    <location>
        <begin position="1649"/>
        <end position="1658"/>
    </location>
</feature>
<gene>
    <name evidence="2" type="ORF">KUF71_020748</name>
</gene>
<feature type="compositionally biased region" description="Basic and acidic residues" evidence="1">
    <location>
        <begin position="324"/>
        <end position="343"/>
    </location>
</feature>
<name>A0AAE1L9S8_9NEOP</name>
<feature type="region of interest" description="Disordered" evidence="1">
    <location>
        <begin position="92"/>
        <end position="961"/>
    </location>
</feature>
<feature type="region of interest" description="Disordered" evidence="1">
    <location>
        <begin position="984"/>
        <end position="1075"/>
    </location>
</feature>
<comment type="caution">
    <text evidence="2">The sequence shown here is derived from an EMBL/GenBank/DDBJ whole genome shotgun (WGS) entry which is preliminary data.</text>
</comment>
<feature type="compositionally biased region" description="Basic residues" evidence="1">
    <location>
        <begin position="541"/>
        <end position="552"/>
    </location>
</feature>
<feature type="region of interest" description="Disordered" evidence="1">
    <location>
        <begin position="1105"/>
        <end position="1126"/>
    </location>
</feature>
<reference evidence="2" key="2">
    <citation type="journal article" date="2023" name="BMC Genomics">
        <title>Pest status, molecular evolution, and epigenetic factors derived from the genome assembly of Frankliniella fusca, a thysanopteran phytovirus vector.</title>
        <authorList>
            <person name="Catto M.A."/>
            <person name="Labadie P.E."/>
            <person name="Jacobson A.L."/>
            <person name="Kennedy G.G."/>
            <person name="Srinivasan R."/>
            <person name="Hunt B.G."/>
        </authorList>
    </citation>
    <scope>NUCLEOTIDE SEQUENCE</scope>
    <source>
        <strain evidence="2">PL_HMW_Pooled</strain>
    </source>
</reference>
<evidence type="ECO:0000313" key="3">
    <source>
        <dbReference type="Proteomes" id="UP001219518"/>
    </source>
</evidence>
<feature type="compositionally biased region" description="Low complexity" evidence="1">
    <location>
        <begin position="1555"/>
        <end position="1570"/>
    </location>
</feature>
<proteinExistence type="predicted"/>
<feature type="compositionally biased region" description="Low complexity" evidence="1">
    <location>
        <begin position="984"/>
        <end position="1022"/>
    </location>
</feature>
<feature type="compositionally biased region" description="Polar residues" evidence="1">
    <location>
        <begin position="691"/>
        <end position="703"/>
    </location>
</feature>
<feature type="compositionally biased region" description="Basic and acidic residues" evidence="1">
    <location>
        <begin position="298"/>
        <end position="310"/>
    </location>
</feature>
<feature type="compositionally biased region" description="Pro residues" evidence="1">
    <location>
        <begin position="1150"/>
        <end position="1159"/>
    </location>
</feature>
<feature type="compositionally biased region" description="Basic and acidic residues" evidence="1">
    <location>
        <begin position="903"/>
        <end position="912"/>
    </location>
</feature>
<dbReference type="EMBL" id="JAHWGI010000219">
    <property type="protein sequence ID" value="KAK3911044.1"/>
    <property type="molecule type" value="Genomic_DNA"/>
</dbReference>
<feature type="compositionally biased region" description="Low complexity" evidence="1">
    <location>
        <begin position="211"/>
        <end position="222"/>
    </location>
</feature>
<feature type="compositionally biased region" description="Basic residues" evidence="1">
    <location>
        <begin position="271"/>
        <end position="281"/>
    </location>
</feature>
<protein>
    <submittedName>
        <fullName evidence="2">Zinc finger protein 844</fullName>
    </submittedName>
</protein>
<feature type="compositionally biased region" description="Polar residues" evidence="1">
    <location>
        <begin position="508"/>
        <end position="518"/>
    </location>
</feature>
<feature type="compositionally biased region" description="Low complexity" evidence="1">
    <location>
        <begin position="1194"/>
        <end position="1243"/>
    </location>
</feature>
<feature type="compositionally biased region" description="Polar residues" evidence="1">
    <location>
        <begin position="1162"/>
        <end position="1178"/>
    </location>
</feature>
<feature type="region of interest" description="Disordered" evidence="1">
    <location>
        <begin position="1144"/>
        <end position="1658"/>
    </location>
</feature>
<feature type="compositionally biased region" description="Polar residues" evidence="1">
    <location>
        <begin position="1493"/>
        <end position="1506"/>
    </location>
</feature>
<feature type="compositionally biased region" description="Polar residues" evidence="1">
    <location>
        <begin position="479"/>
        <end position="490"/>
    </location>
</feature>
<feature type="compositionally biased region" description="Acidic residues" evidence="1">
    <location>
        <begin position="1521"/>
        <end position="1545"/>
    </location>
</feature>
<feature type="compositionally biased region" description="Basic and acidic residues" evidence="1">
    <location>
        <begin position="178"/>
        <end position="187"/>
    </location>
</feature>
<reference evidence="2" key="1">
    <citation type="submission" date="2021-07" db="EMBL/GenBank/DDBJ databases">
        <authorList>
            <person name="Catto M.A."/>
            <person name="Jacobson A."/>
            <person name="Kennedy G."/>
            <person name="Labadie P."/>
            <person name="Hunt B.G."/>
            <person name="Srinivasan R."/>
        </authorList>
    </citation>
    <scope>NUCLEOTIDE SEQUENCE</scope>
    <source>
        <strain evidence="2">PL_HMW_Pooled</strain>
        <tissue evidence="2">Head</tissue>
    </source>
</reference>
<feature type="compositionally biased region" description="Basic residues" evidence="1">
    <location>
        <begin position="420"/>
        <end position="435"/>
    </location>
</feature>
<evidence type="ECO:0000256" key="1">
    <source>
        <dbReference type="SAM" id="MobiDB-lite"/>
    </source>
</evidence>
<dbReference type="Proteomes" id="UP001219518">
    <property type="component" value="Unassembled WGS sequence"/>
</dbReference>
<feature type="compositionally biased region" description="Polar residues" evidence="1">
    <location>
        <begin position="1468"/>
        <end position="1482"/>
    </location>
</feature>